<dbReference type="InterPro" id="IPR035647">
    <property type="entry name" value="EFG_III/V"/>
</dbReference>
<organism evidence="5 6">
    <name type="scientific">Leptomonas pyrrhocoris</name>
    <name type="common">Firebug parasite</name>
    <dbReference type="NCBI Taxonomy" id="157538"/>
    <lineage>
        <taxon>Eukaryota</taxon>
        <taxon>Discoba</taxon>
        <taxon>Euglenozoa</taxon>
        <taxon>Kinetoplastea</taxon>
        <taxon>Metakinetoplastina</taxon>
        <taxon>Trypanosomatida</taxon>
        <taxon>Trypanosomatidae</taxon>
        <taxon>Leishmaniinae</taxon>
        <taxon>Leptomonas</taxon>
    </lineage>
</organism>
<dbReference type="Gene3D" id="3.30.70.240">
    <property type="match status" value="1"/>
</dbReference>
<dbReference type="PANTHER" id="PTHR42908">
    <property type="entry name" value="TRANSLATION ELONGATION FACTOR-RELATED"/>
    <property type="match status" value="1"/>
</dbReference>
<dbReference type="Pfam" id="PF00009">
    <property type="entry name" value="GTP_EFTU"/>
    <property type="match status" value="1"/>
</dbReference>
<feature type="region of interest" description="Disordered" evidence="3">
    <location>
        <begin position="1"/>
        <end position="69"/>
    </location>
</feature>
<dbReference type="GO" id="GO:0030623">
    <property type="term" value="F:U5 snRNA binding"/>
    <property type="evidence" value="ECO:0007669"/>
    <property type="project" value="TreeGrafter"/>
</dbReference>
<accession>A0A0M9G8A3</accession>
<reference evidence="5 6" key="1">
    <citation type="submission" date="2015-07" db="EMBL/GenBank/DDBJ databases">
        <title>High-quality genome of monoxenous trypanosomatid Leptomonas pyrrhocoris.</title>
        <authorList>
            <person name="Flegontov P."/>
            <person name="Butenko A."/>
            <person name="Firsov S."/>
            <person name="Vlcek C."/>
            <person name="Logacheva M.D."/>
            <person name="Field M."/>
            <person name="Filatov D."/>
            <person name="Flegontova O."/>
            <person name="Gerasimov E."/>
            <person name="Jackson A.P."/>
            <person name="Kelly S."/>
            <person name="Opperdoes F."/>
            <person name="O'Reilly A."/>
            <person name="Votypka J."/>
            <person name="Yurchenko V."/>
            <person name="Lukes J."/>
        </authorList>
    </citation>
    <scope>NUCLEOTIDE SEQUENCE [LARGE SCALE GENOMIC DNA]</scope>
    <source>
        <strain evidence="5">H10</strain>
    </source>
</reference>
<keyword evidence="1" id="KW-0547">Nucleotide-binding</keyword>
<evidence type="ECO:0000313" key="5">
    <source>
        <dbReference type="EMBL" id="KPA84800.1"/>
    </source>
</evidence>
<dbReference type="GO" id="GO:0005525">
    <property type="term" value="F:GTP binding"/>
    <property type="evidence" value="ECO:0007669"/>
    <property type="project" value="UniProtKB-KW"/>
</dbReference>
<dbReference type="Gene3D" id="3.30.70.870">
    <property type="entry name" value="Elongation Factor G (Translational Gtpase), domain 3"/>
    <property type="match status" value="1"/>
</dbReference>
<dbReference type="Proteomes" id="UP000037923">
    <property type="component" value="Unassembled WGS sequence"/>
</dbReference>
<dbReference type="InterPro" id="IPR014721">
    <property type="entry name" value="Ribsml_uS5_D2-typ_fold_subgr"/>
</dbReference>
<dbReference type="GO" id="GO:0005829">
    <property type="term" value="C:cytosol"/>
    <property type="evidence" value="ECO:0007669"/>
    <property type="project" value="TreeGrafter"/>
</dbReference>
<dbReference type="GeneID" id="26901577"/>
<dbReference type="Pfam" id="PF00679">
    <property type="entry name" value="EFG_C"/>
    <property type="match status" value="1"/>
</dbReference>
<dbReference type="SMART" id="SM00838">
    <property type="entry name" value="EFG_C"/>
    <property type="match status" value="1"/>
</dbReference>
<gene>
    <name evidence="5" type="ORF">ABB37_01282</name>
</gene>
<dbReference type="SUPFAM" id="SSF54980">
    <property type="entry name" value="EF-G C-terminal domain-like"/>
    <property type="match status" value="2"/>
</dbReference>
<dbReference type="SUPFAM" id="SSF54211">
    <property type="entry name" value="Ribosomal protein S5 domain 2-like"/>
    <property type="match status" value="1"/>
</dbReference>
<dbReference type="PANTHER" id="PTHR42908:SF6">
    <property type="entry name" value="116 KDA U5 SMALL NUCLEAR RIBONUCLEOPROTEIN COMPONENT"/>
    <property type="match status" value="1"/>
</dbReference>
<keyword evidence="5" id="KW-0687">Ribonucleoprotein</keyword>
<dbReference type="Gene3D" id="3.30.230.10">
    <property type="match status" value="1"/>
</dbReference>
<dbReference type="Pfam" id="PF14492">
    <property type="entry name" value="EFG_III"/>
    <property type="match status" value="1"/>
</dbReference>
<proteinExistence type="predicted"/>
<dbReference type="InterPro" id="IPR000640">
    <property type="entry name" value="EFG_V-like"/>
</dbReference>
<evidence type="ECO:0000256" key="2">
    <source>
        <dbReference type="ARBA" id="ARBA00023134"/>
    </source>
</evidence>
<keyword evidence="2" id="KW-0342">GTP-binding</keyword>
<evidence type="ECO:0000259" key="4">
    <source>
        <dbReference type="PROSITE" id="PS51722"/>
    </source>
</evidence>
<dbReference type="VEuPathDB" id="TriTrypDB:LpyrH10_02_2560"/>
<dbReference type="InterPro" id="IPR041095">
    <property type="entry name" value="EFG_II"/>
</dbReference>
<name>A0A0M9G8A3_LEPPY</name>
<dbReference type="OMA" id="THGQAFP"/>
<sequence length="1018" mass="109684">MDFGYDENGNRTTADRDADSNEENAQAQSAHDSDNGVTPQPYGAEEDTDHRHNHQRPQQNGDTDSSSDFSDDVELIIGEEGTQALHQPLVDQNEVVQPSGLRNANRKEAGFLLENRHAGKDGAATASSASPLLIEGGRRPTSTQQTYMDVLASLPDRMRNFVLVGSLHHGKTSLVEILLAEKPYHKRKDEEDREMTLKSHVITTVAGGAALQPTSRQLTIIDTPGHPDLIGEAAAGMRLADAVLFCVDAAESLSDHGAQLLRHAVVQEQLPVVLVLTKVDRLMVDLKLPPLDAYRKLRMVVDTVNNVIASCGTTYDAYLVSPERGTVCFASARLGLFLSLETFALKYAAVFPGLNAAALATKFWGQITYEKKTFRKITTFRQRPSFVQFVLEPLYKIVAHAVTGDGGETLSSSLTALPRSPLSATQEAIRHFCGAPTGDSLDALLSVLPPPMARSQWLAERYGAGALCASSSDETASAAHSHPPADDLVIAVASLQRVFDTKSTLAAVVRVAHGTLVSNSRPSNHPSASTADKSRQRLIAFDEFSSDADPYYEVEVQEIFLRTVEDGFLPVQRATAGQTVYVTGLPARAGSHFVLVGGRAAATVLAEDEGAAGPIASSSSFAAPLISSEWVEQVKVYPLGVAPPLLHVAVEVRDPAKAVSVQDGLHVLLRTSPGLDVRKEETGEYTVSGFGELQLDTALHELRHGLCAGAPVGISQPFVTFSETVNDAAGLLAMTGTRNNSIGFVSGTLPRSFTQAVEYKQLDLFPPSVEGESGAGQRQTRKLWTVLRNDYGFDALDAQHILAAGPDATKGPSILIDDTLPEETHHAFKDAHQRAIISAFRTTMAAGPLVGEVVRGVGAKLIFADIDASTRDAVVLSNSRTALRHALFGARPRLMEPVLAAEILCAPECVPQLGEILQQRRGALLGEELVAATTLVRARALVPAMDSFGLETQIRMLTHGQAFPLFRFHQWDVVPGDPFDASIHVGPLEPARSYQLARDFVLKTRFRKGLPLNMLSDL</sequence>
<evidence type="ECO:0000313" key="6">
    <source>
        <dbReference type="Proteomes" id="UP000037923"/>
    </source>
</evidence>
<dbReference type="Gene3D" id="3.40.50.300">
    <property type="entry name" value="P-loop containing nucleotide triphosphate hydrolases"/>
    <property type="match status" value="1"/>
</dbReference>
<keyword evidence="6" id="KW-1185">Reference proteome</keyword>
<dbReference type="OrthoDB" id="364892at2759"/>
<dbReference type="GO" id="GO:0046540">
    <property type="term" value="C:U4/U6 x U5 tri-snRNP complex"/>
    <property type="evidence" value="ECO:0007669"/>
    <property type="project" value="TreeGrafter"/>
</dbReference>
<feature type="compositionally biased region" description="Polar residues" evidence="3">
    <location>
        <begin position="23"/>
        <end position="38"/>
    </location>
</feature>
<dbReference type="PROSITE" id="PS51722">
    <property type="entry name" value="G_TR_2"/>
    <property type="match status" value="1"/>
</dbReference>
<dbReference type="InterPro" id="IPR000795">
    <property type="entry name" value="T_Tr_GTP-bd_dom"/>
</dbReference>
<evidence type="ECO:0000256" key="1">
    <source>
        <dbReference type="ARBA" id="ARBA00022741"/>
    </source>
</evidence>
<protein>
    <submittedName>
        <fullName evidence="5">Small nuclear ribonucleoprotein component-like protein</fullName>
    </submittedName>
</protein>
<dbReference type="GO" id="GO:0000398">
    <property type="term" value="P:mRNA splicing, via spliceosome"/>
    <property type="evidence" value="ECO:0007669"/>
    <property type="project" value="TreeGrafter"/>
</dbReference>
<dbReference type="EMBL" id="LGTL01000002">
    <property type="protein sequence ID" value="KPA84800.1"/>
    <property type="molecule type" value="Genomic_DNA"/>
</dbReference>
<dbReference type="SUPFAM" id="SSF52540">
    <property type="entry name" value="P-loop containing nucleoside triphosphate hydrolases"/>
    <property type="match status" value="1"/>
</dbReference>
<feature type="domain" description="Tr-type G" evidence="4">
    <location>
        <begin position="156"/>
        <end position="422"/>
    </location>
</feature>
<dbReference type="GO" id="GO:0071007">
    <property type="term" value="C:U2-type catalytic step 2 spliceosome"/>
    <property type="evidence" value="ECO:0007669"/>
    <property type="project" value="TreeGrafter"/>
</dbReference>
<dbReference type="GO" id="GO:0003924">
    <property type="term" value="F:GTPase activity"/>
    <property type="evidence" value="ECO:0007669"/>
    <property type="project" value="InterPro"/>
</dbReference>
<dbReference type="FunFam" id="3.40.50.300:FF:002463">
    <property type="entry name" value="Small nuclear ribonucleoprotein component-like protein"/>
    <property type="match status" value="1"/>
</dbReference>
<evidence type="ECO:0000256" key="3">
    <source>
        <dbReference type="SAM" id="MobiDB-lite"/>
    </source>
</evidence>
<dbReference type="FunFam" id="3.30.70.870:FF:000002">
    <property type="entry name" value="Translation elongation factor 2"/>
    <property type="match status" value="1"/>
</dbReference>
<dbReference type="InterPro" id="IPR027417">
    <property type="entry name" value="P-loop_NTPase"/>
</dbReference>
<dbReference type="RefSeq" id="XP_015663239.1">
    <property type="nucleotide sequence ID" value="XM_015797719.1"/>
</dbReference>
<comment type="caution">
    <text evidence="5">The sequence shown here is derived from an EMBL/GenBank/DDBJ whole genome shotgun (WGS) entry which is preliminary data.</text>
</comment>
<dbReference type="AlphaFoldDB" id="A0A0M9G8A3"/>
<dbReference type="InterPro" id="IPR020568">
    <property type="entry name" value="Ribosomal_Su5_D2-typ_SF"/>
</dbReference>